<protein>
    <submittedName>
        <fullName evidence="8">Tyrosine-type recombinase/integrase</fullName>
    </submittedName>
</protein>
<dbReference type="SUPFAM" id="SSF56349">
    <property type="entry name" value="DNA breaking-rejoining enzymes"/>
    <property type="match status" value="1"/>
</dbReference>
<keyword evidence="9" id="KW-1185">Reference proteome</keyword>
<dbReference type="Gene3D" id="1.10.150.130">
    <property type="match status" value="1"/>
</dbReference>
<dbReference type="Pfam" id="PF13356">
    <property type="entry name" value="Arm-DNA-bind_3"/>
    <property type="match status" value="1"/>
</dbReference>
<dbReference type="InterPro" id="IPR025166">
    <property type="entry name" value="Integrase_DNA_bind_dom"/>
</dbReference>
<keyword evidence="4" id="KW-0233">DNA recombination</keyword>
<feature type="domain" description="Core-binding (CB)" evidence="7">
    <location>
        <begin position="152"/>
        <end position="232"/>
    </location>
</feature>
<organism evidence="8 9">
    <name type="scientific">Novosphingobium olei</name>
    <dbReference type="NCBI Taxonomy" id="2728851"/>
    <lineage>
        <taxon>Bacteria</taxon>
        <taxon>Pseudomonadati</taxon>
        <taxon>Pseudomonadota</taxon>
        <taxon>Alphaproteobacteria</taxon>
        <taxon>Sphingomonadales</taxon>
        <taxon>Sphingomonadaceae</taxon>
        <taxon>Novosphingobium</taxon>
    </lineage>
</organism>
<dbReference type="PROSITE" id="PS51900">
    <property type="entry name" value="CB"/>
    <property type="match status" value="1"/>
</dbReference>
<evidence type="ECO:0000256" key="1">
    <source>
        <dbReference type="ARBA" id="ARBA00008857"/>
    </source>
</evidence>
<dbReference type="InterPro" id="IPR050808">
    <property type="entry name" value="Phage_Integrase"/>
</dbReference>
<dbReference type="GO" id="GO:0015074">
    <property type="term" value="P:DNA integration"/>
    <property type="evidence" value="ECO:0007669"/>
    <property type="project" value="UniProtKB-KW"/>
</dbReference>
<dbReference type="Proteomes" id="UP000583556">
    <property type="component" value="Unassembled WGS sequence"/>
</dbReference>
<evidence type="ECO:0000256" key="5">
    <source>
        <dbReference type="PROSITE-ProRule" id="PRU01248"/>
    </source>
</evidence>
<dbReference type="Pfam" id="PF00589">
    <property type="entry name" value="Phage_integrase"/>
    <property type="match status" value="1"/>
</dbReference>
<dbReference type="PANTHER" id="PTHR30629">
    <property type="entry name" value="PROPHAGE INTEGRASE"/>
    <property type="match status" value="1"/>
</dbReference>
<evidence type="ECO:0000256" key="4">
    <source>
        <dbReference type="ARBA" id="ARBA00023172"/>
    </source>
</evidence>
<dbReference type="EMBL" id="JABBGM010000034">
    <property type="protein sequence ID" value="NML96330.1"/>
    <property type="molecule type" value="Genomic_DNA"/>
</dbReference>
<dbReference type="Gene3D" id="3.30.160.390">
    <property type="entry name" value="Integrase, DNA-binding domain"/>
    <property type="match status" value="1"/>
</dbReference>
<dbReference type="AlphaFoldDB" id="A0A7Y0BTH4"/>
<keyword evidence="2" id="KW-0229">DNA integration</keyword>
<dbReference type="InterPro" id="IPR013762">
    <property type="entry name" value="Integrase-like_cat_sf"/>
</dbReference>
<evidence type="ECO:0000256" key="2">
    <source>
        <dbReference type="ARBA" id="ARBA00022908"/>
    </source>
</evidence>
<accession>A0A7Y0BTH4</accession>
<dbReference type="GO" id="GO:0003677">
    <property type="term" value="F:DNA binding"/>
    <property type="evidence" value="ECO:0007669"/>
    <property type="project" value="UniProtKB-UniRule"/>
</dbReference>
<keyword evidence="3 5" id="KW-0238">DNA-binding</keyword>
<comment type="similarity">
    <text evidence="1">Belongs to the 'phage' integrase family.</text>
</comment>
<comment type="caution">
    <text evidence="8">The sequence shown here is derived from an EMBL/GenBank/DDBJ whole genome shotgun (WGS) entry which is preliminary data.</text>
</comment>
<name>A0A7Y0BTH4_9SPHN</name>
<dbReference type="InterPro" id="IPR044068">
    <property type="entry name" value="CB"/>
</dbReference>
<dbReference type="InterPro" id="IPR038488">
    <property type="entry name" value="Integrase_DNA-bd_sf"/>
</dbReference>
<evidence type="ECO:0000259" key="6">
    <source>
        <dbReference type="PROSITE" id="PS51898"/>
    </source>
</evidence>
<dbReference type="InterPro" id="IPR011010">
    <property type="entry name" value="DNA_brk_join_enz"/>
</dbReference>
<reference evidence="8 9" key="1">
    <citation type="submission" date="2020-04" db="EMBL/GenBank/DDBJ databases">
        <title>Novosphingobium sp. TW-4 isolated from soil.</title>
        <authorList>
            <person name="Dahal R.H."/>
            <person name="Chaudhary D.K."/>
        </authorList>
    </citation>
    <scope>NUCLEOTIDE SEQUENCE [LARGE SCALE GENOMIC DNA]</scope>
    <source>
        <strain evidence="8 9">TW-4</strain>
    </source>
</reference>
<dbReference type="Gene3D" id="1.10.443.10">
    <property type="entry name" value="Intergrase catalytic core"/>
    <property type="match status" value="1"/>
</dbReference>
<dbReference type="InterPro" id="IPR002104">
    <property type="entry name" value="Integrase_catalytic"/>
</dbReference>
<dbReference type="InterPro" id="IPR010998">
    <property type="entry name" value="Integrase_recombinase_N"/>
</dbReference>
<evidence type="ECO:0000313" key="9">
    <source>
        <dbReference type="Proteomes" id="UP000583556"/>
    </source>
</evidence>
<dbReference type="Pfam" id="PF22022">
    <property type="entry name" value="Phage_int_M"/>
    <property type="match status" value="1"/>
</dbReference>
<gene>
    <name evidence="8" type="ORF">HHL27_22065</name>
</gene>
<dbReference type="PANTHER" id="PTHR30629:SF2">
    <property type="entry name" value="PROPHAGE INTEGRASE INTS-RELATED"/>
    <property type="match status" value="1"/>
</dbReference>
<evidence type="ECO:0000259" key="7">
    <source>
        <dbReference type="PROSITE" id="PS51900"/>
    </source>
</evidence>
<dbReference type="RefSeq" id="WP_169495512.1">
    <property type="nucleotide sequence ID" value="NZ_JABBGM010000034.1"/>
</dbReference>
<dbReference type="GO" id="GO:0006310">
    <property type="term" value="P:DNA recombination"/>
    <property type="evidence" value="ECO:0007669"/>
    <property type="project" value="UniProtKB-KW"/>
</dbReference>
<dbReference type="PROSITE" id="PS51898">
    <property type="entry name" value="TYR_RECOMBINASE"/>
    <property type="match status" value="1"/>
</dbReference>
<sequence>MELMCNFHSKALTSTDSQSRMWGRLWGSMGKLTAIKVRAAKPGKDANGAATKAVYQDGEGLFLVCAPTGARSWMLRIQVDGKRRDIGLGKVDDGAGLNAFAKGDDRLATVPLMLRKSLSLAEAREKAAALRKLAKAGLDPIVERDRERVKIPTFKEATADAHSALKAGWSDKTGKAFLASLTDHAFPQLGSMKVSAIGASDVIATLAPIWTSKPELAQKVRTRIGQVLAFAKARGWRSDSLPDARELRSGLSKQGRGGNYAAMPYVEVPAFVSAELAKSATASRYAVLFAILTAARSGEVRNAKWDAIDLEARTWTRSADDMKMKVGHVVTLSDAAVALLERWQPDKALRGGIVFPGTRGGALSDMSLTKAVRTAGRSETVHGFRSAFRDWAAERMPTIPAMVAEMALAHKVGTATEQAYLRSDLRDMRRALMEAWGRFAAPSLSGVGGNVTALRASDAA</sequence>
<proteinExistence type="inferred from homology"/>
<evidence type="ECO:0000256" key="3">
    <source>
        <dbReference type="ARBA" id="ARBA00023125"/>
    </source>
</evidence>
<dbReference type="CDD" id="cd00801">
    <property type="entry name" value="INT_P4_C"/>
    <property type="match status" value="1"/>
</dbReference>
<feature type="domain" description="Tyr recombinase" evidence="6">
    <location>
        <begin position="258"/>
        <end position="433"/>
    </location>
</feature>
<evidence type="ECO:0000313" key="8">
    <source>
        <dbReference type="EMBL" id="NML96330.1"/>
    </source>
</evidence>
<dbReference type="InterPro" id="IPR053876">
    <property type="entry name" value="Phage_int_M"/>
</dbReference>